<reference evidence="26" key="2">
    <citation type="submission" date="2025-08" db="UniProtKB">
        <authorList>
            <consortium name="Ensembl"/>
        </authorList>
    </citation>
    <scope>IDENTIFICATION</scope>
</reference>
<keyword evidence="8" id="KW-0256">Endoplasmic reticulum</keyword>
<evidence type="ECO:0000256" key="16">
    <source>
        <dbReference type="ARBA" id="ARBA00035849"/>
    </source>
</evidence>
<dbReference type="InterPro" id="IPR031481">
    <property type="entry name" value="Glyco_tran_10_N"/>
</dbReference>
<organism evidence="26 27">
    <name type="scientific">Gouania willdenowi</name>
    <name type="common">Blunt-snouted clingfish</name>
    <name type="synonym">Lepadogaster willdenowi</name>
    <dbReference type="NCBI Taxonomy" id="441366"/>
    <lineage>
        <taxon>Eukaryota</taxon>
        <taxon>Metazoa</taxon>
        <taxon>Chordata</taxon>
        <taxon>Craniata</taxon>
        <taxon>Vertebrata</taxon>
        <taxon>Euteleostomi</taxon>
        <taxon>Actinopterygii</taxon>
        <taxon>Neopterygii</taxon>
        <taxon>Teleostei</taxon>
        <taxon>Neoteleostei</taxon>
        <taxon>Acanthomorphata</taxon>
        <taxon>Ovalentaria</taxon>
        <taxon>Blenniimorphae</taxon>
        <taxon>Blenniiformes</taxon>
        <taxon>Gobiesocoidei</taxon>
        <taxon>Gobiesocidae</taxon>
        <taxon>Gobiesocinae</taxon>
        <taxon>Gouania</taxon>
    </lineage>
</organism>
<dbReference type="EC" id="2.4.1.-" evidence="23"/>
<evidence type="ECO:0000256" key="20">
    <source>
        <dbReference type="ARBA" id="ARBA00047273"/>
    </source>
</evidence>
<dbReference type="GO" id="GO:0005789">
    <property type="term" value="C:endoplasmic reticulum membrane"/>
    <property type="evidence" value="ECO:0007669"/>
    <property type="project" value="UniProtKB-SubCell"/>
</dbReference>
<keyword evidence="12 23" id="KW-0472">Membrane</keyword>
<dbReference type="UniPathway" id="UPA00378"/>
<evidence type="ECO:0000256" key="3">
    <source>
        <dbReference type="ARBA" id="ARBA00004922"/>
    </source>
</evidence>
<comment type="pathway">
    <text evidence="3">Protein modification; protein glycosylation.</text>
</comment>
<comment type="catalytic activity">
    <reaction evidence="20">
        <text>L-threonyl-[protein] + GDP-beta-L-fucose = 3-O-(alpha-L-fucosyl)-L-threonyl-[protein] + GDP + H(+)</text>
        <dbReference type="Rhea" id="RHEA:70491"/>
        <dbReference type="Rhea" id="RHEA-COMP:11060"/>
        <dbReference type="Rhea" id="RHEA-COMP:17915"/>
        <dbReference type="ChEBI" id="CHEBI:15378"/>
        <dbReference type="ChEBI" id="CHEBI:30013"/>
        <dbReference type="ChEBI" id="CHEBI:57273"/>
        <dbReference type="ChEBI" id="CHEBI:58189"/>
        <dbReference type="ChEBI" id="CHEBI:189631"/>
        <dbReference type="EC" id="2.4.1.221"/>
    </reaction>
    <physiologicalReaction direction="left-to-right" evidence="20">
        <dbReference type="Rhea" id="RHEA:70492"/>
    </physiologicalReaction>
</comment>
<reference evidence="26" key="3">
    <citation type="submission" date="2025-09" db="UniProtKB">
        <authorList>
            <consortium name="Ensembl"/>
        </authorList>
    </citation>
    <scope>IDENTIFICATION</scope>
</reference>
<evidence type="ECO:0000256" key="10">
    <source>
        <dbReference type="ARBA" id="ARBA00022989"/>
    </source>
</evidence>
<dbReference type="AlphaFoldDB" id="A0A8C5HL37"/>
<keyword evidence="13" id="KW-0325">Glycoprotein</keyword>
<feature type="transmembrane region" description="Helical" evidence="23">
    <location>
        <begin position="28"/>
        <end position="54"/>
    </location>
</feature>
<evidence type="ECO:0000313" key="26">
    <source>
        <dbReference type="Ensembl" id="ENSGWIP00000045728.1"/>
    </source>
</evidence>
<dbReference type="InterPro" id="IPR055270">
    <property type="entry name" value="Glyco_tran_10_C"/>
</dbReference>
<reference evidence="26" key="1">
    <citation type="submission" date="2020-06" db="EMBL/GenBank/DDBJ databases">
        <authorList>
            <consortium name="Wellcome Sanger Institute Data Sharing"/>
        </authorList>
    </citation>
    <scope>NUCLEOTIDE SEQUENCE [LARGE SCALE GENOMIC DNA]</scope>
</reference>
<comment type="catalytic activity">
    <reaction evidence="16">
        <text>an alpha-Neu5Ac-(2-&gt;3)-beta-D-Gal-(1-&gt;4)-beta-D-GlcNAc6S derivative + GDP-beta-L-fucose = an alpha-Neu5Ac-(2-&gt;3)-beta-D-Gal-(1-&gt;4)-[alpha-L-Fuc-(1-&gt;3)]-beta-D-GlcNAc6S derivative + GDP + H(+)</text>
        <dbReference type="Rhea" id="RHEA:62004"/>
        <dbReference type="ChEBI" id="CHEBI:15378"/>
        <dbReference type="ChEBI" id="CHEBI:57273"/>
        <dbReference type="ChEBI" id="CHEBI:58189"/>
        <dbReference type="ChEBI" id="CHEBI:145344"/>
        <dbReference type="ChEBI" id="CHEBI:145345"/>
    </reaction>
    <physiologicalReaction direction="left-to-right" evidence="16">
        <dbReference type="Rhea" id="RHEA:62005"/>
    </physiologicalReaction>
</comment>
<evidence type="ECO:0000256" key="4">
    <source>
        <dbReference type="ARBA" id="ARBA00008919"/>
    </source>
</evidence>
<proteinExistence type="inferred from homology"/>
<evidence type="ECO:0000256" key="2">
    <source>
        <dbReference type="ARBA" id="ARBA00004648"/>
    </source>
</evidence>
<dbReference type="GO" id="GO:0000139">
    <property type="term" value="C:Golgi membrane"/>
    <property type="evidence" value="ECO:0007669"/>
    <property type="project" value="UniProtKB-SubCell"/>
</dbReference>
<dbReference type="SUPFAM" id="SSF53756">
    <property type="entry name" value="UDP-Glycosyltransferase/glycogen phosphorylase"/>
    <property type="match status" value="1"/>
</dbReference>
<evidence type="ECO:0000256" key="8">
    <source>
        <dbReference type="ARBA" id="ARBA00022824"/>
    </source>
</evidence>
<sequence length="371" mass="42948">FSAVVLKLFWIKYPFLLFLNPRMKRGCALNYVLCAVCTATVFLTWEISVLYLHVPPSPRLPPISPRLSHITILLWVHPFGVVAPLPDCWKQFQINGCMITDDKHAYRQVDAVIFHHRDIGNGRARMPTEPRPRSQKWIWLNHESPTNSPGLQQFDRVFNLTMTYRVDSDIYIPYGHLIPVVNGSGSLDQTTSLHRPSRLLAWVVSDWSDSHARVSFYNELKRYVNIDVYGSAGKPLKKGIEAVLELLRDYMFYLAMENSQHTDYITEKLWNAVRAGAIPVVLGPSRQSYERLLPPEAFIHVDDFPTVEELAQYLNKVMQNPDLMKHHLSWRQNYSVHLSTRNELYCDACEVVRRTRGQTSVVPHLKDWFCS</sequence>
<keyword evidence="10 23" id="KW-1133">Transmembrane helix</keyword>
<evidence type="ECO:0000256" key="1">
    <source>
        <dbReference type="ARBA" id="ARBA00004323"/>
    </source>
</evidence>
<evidence type="ECO:0000256" key="11">
    <source>
        <dbReference type="ARBA" id="ARBA00023034"/>
    </source>
</evidence>
<comment type="function">
    <text evidence="19">Catalyzes alpha(1-&gt;3) linkage of fucosyl moiety transferred from GDP-beta-L-fucose to N-acetyl glucosamine (GlcNAc) within type 2 lactosamine (LacNAc, Gal-beta(1-&gt;4)GlcNAc) glycan attached to N- or O-linked glycoproteins. Robustly fucosylates nonsialylated distal LacNAc unit of the polylactosamine chain to form Lewis X antigen (CD15), a glycan determinant known to mediate important cellular functions in development and immunity. Fucosylates with lower efficiency sialylated LacNAc acceptors to form sialyl Lewis X and 6-sulfo sialyl Lewis X determinants that serve as recognition epitopes for C-type lectins. Together with FUT7 contributes to SELE, SELL and SELP selectin ligand biosynthesis and selectin-dependent lymphocyte homing, leukocyte migration and blood leukocyte homeostasis. In a cell type specific manner, may also fucosylate the internal LacNAc unit of the polylactosamine chain to form VIM-2 antigen that serves as recognition epitope for SELE.</text>
</comment>
<evidence type="ECO:0000256" key="23">
    <source>
        <dbReference type="RuleBase" id="RU003832"/>
    </source>
</evidence>
<protein>
    <recommendedName>
        <fullName evidence="23">Fucosyltransferase</fullName>
        <ecNumber evidence="23">2.4.1.-</ecNumber>
    </recommendedName>
</protein>
<keyword evidence="27" id="KW-1185">Reference proteome</keyword>
<dbReference type="FunFam" id="3.40.50.11660:FF:000002">
    <property type="entry name" value="Alpha-(1,3)-fucosyltransferase"/>
    <property type="match status" value="1"/>
</dbReference>
<comment type="subcellular location">
    <subcellularLocation>
        <location evidence="2">Endoplasmic reticulum membrane</location>
        <topology evidence="2">Single-pass type II membrane protein</topology>
    </subcellularLocation>
    <subcellularLocation>
        <location evidence="1">Golgi apparatus membrane</location>
        <topology evidence="1">Single-pass type II membrane protein</topology>
    </subcellularLocation>
    <subcellularLocation>
        <location evidence="23">Golgi apparatus</location>
        <location evidence="23">Golgi stack membrane</location>
        <topology evidence="23">Single-pass type II membrane protein</topology>
    </subcellularLocation>
</comment>
<keyword evidence="11 23" id="KW-0333">Golgi apparatus</keyword>
<evidence type="ECO:0000256" key="12">
    <source>
        <dbReference type="ARBA" id="ARBA00023136"/>
    </source>
</evidence>
<evidence type="ECO:0000256" key="9">
    <source>
        <dbReference type="ARBA" id="ARBA00022968"/>
    </source>
</evidence>
<keyword evidence="5 23" id="KW-0328">Glycosyltransferase</keyword>
<comment type="function">
    <text evidence="22">Protein O-fucosyltransferase that specifically catalyzes O-fucosylation of serine or threonine residues in EMI domains of target proteins. Attaches fucose through an O-glycosidic linkage. O-fucosylation of EMI domain-containing proteins may be required for facilitating protein folding and secretion.</text>
</comment>
<dbReference type="Pfam" id="PF17039">
    <property type="entry name" value="Glyco_tran_10_N"/>
    <property type="match status" value="1"/>
</dbReference>
<evidence type="ECO:0000256" key="13">
    <source>
        <dbReference type="ARBA" id="ARBA00023180"/>
    </source>
</evidence>
<dbReference type="Proteomes" id="UP000694680">
    <property type="component" value="Chromosome 13"/>
</dbReference>
<keyword evidence="14" id="KW-0395">Inflammatory response</keyword>
<comment type="catalytic activity">
    <reaction evidence="21">
        <text>L-seryl-[protein] + GDP-beta-L-fucose = 3-O-(alpha-L-fucosyl)-L-seryl-[protein] + GDP + H(+)</text>
        <dbReference type="Rhea" id="RHEA:63644"/>
        <dbReference type="Rhea" id="RHEA-COMP:9863"/>
        <dbReference type="Rhea" id="RHEA-COMP:17914"/>
        <dbReference type="ChEBI" id="CHEBI:15378"/>
        <dbReference type="ChEBI" id="CHEBI:29999"/>
        <dbReference type="ChEBI" id="CHEBI:57273"/>
        <dbReference type="ChEBI" id="CHEBI:58189"/>
        <dbReference type="ChEBI" id="CHEBI:189632"/>
        <dbReference type="EC" id="2.4.1.221"/>
    </reaction>
    <physiologicalReaction direction="left-to-right" evidence="21">
        <dbReference type="Rhea" id="RHEA:63645"/>
    </physiologicalReaction>
</comment>
<accession>A0A8C5HL37</accession>
<dbReference type="Gene3D" id="3.40.50.11660">
    <property type="entry name" value="Glycosyl transferase family 10, C-terminal domain"/>
    <property type="match status" value="1"/>
</dbReference>
<comment type="similarity">
    <text evidence="4 23">Belongs to the glycosyltransferase 10 family.</text>
</comment>
<comment type="catalytic activity">
    <reaction evidence="17">
        <text>an alpha-Neu5Ac-(2-&gt;3)-beta-D-Gal-(1-&gt;4)-beta-D-GlcNAc-(1-&gt;3)-beta-D-Gal-(1-&gt;4)-beta-D-GlcNAc derivative + GDP-beta-L-fucose = an alpha-Neu5Ac-(2-&gt;3)-beta-D-Gal-(1-&gt;4)-beta-D-GlcNAc-(1-&gt;3)-beta-D-Gal-(1-&gt;4)-[alpha-L-Fuc-(1-&gt;3)]-beta-D-GlcNAc derivative + GDP + H(+)</text>
        <dbReference type="Rhea" id="RHEA:68044"/>
        <dbReference type="ChEBI" id="CHEBI:15378"/>
        <dbReference type="ChEBI" id="CHEBI:57273"/>
        <dbReference type="ChEBI" id="CHEBI:58189"/>
        <dbReference type="ChEBI" id="CHEBI:145343"/>
        <dbReference type="ChEBI" id="CHEBI:176900"/>
    </reaction>
    <physiologicalReaction direction="left-to-right" evidence="17">
        <dbReference type="Rhea" id="RHEA:68045"/>
    </physiologicalReaction>
</comment>
<dbReference type="PANTHER" id="PTHR11929:SF132">
    <property type="entry name" value="ALPHA-(1,3)-FUCOSYLTRANSFERASE 4"/>
    <property type="match status" value="1"/>
</dbReference>
<evidence type="ECO:0000256" key="18">
    <source>
        <dbReference type="ARBA" id="ARBA00036481"/>
    </source>
</evidence>
<evidence type="ECO:0000256" key="21">
    <source>
        <dbReference type="ARBA" id="ARBA00048647"/>
    </source>
</evidence>
<dbReference type="GO" id="GO:0006954">
    <property type="term" value="P:inflammatory response"/>
    <property type="evidence" value="ECO:0007669"/>
    <property type="project" value="UniProtKB-KW"/>
</dbReference>
<feature type="domain" description="Fucosyltransferase C-terminal" evidence="24">
    <location>
        <begin position="197"/>
        <end position="368"/>
    </location>
</feature>
<evidence type="ECO:0000259" key="25">
    <source>
        <dbReference type="Pfam" id="PF17039"/>
    </source>
</evidence>
<evidence type="ECO:0000256" key="6">
    <source>
        <dbReference type="ARBA" id="ARBA00022679"/>
    </source>
</evidence>
<evidence type="ECO:0000256" key="22">
    <source>
        <dbReference type="ARBA" id="ARBA00058658"/>
    </source>
</evidence>
<comment type="catalytic activity">
    <reaction evidence="15">
        <text>a beta-D-galactosyl-(1-&gt;4)-N-acetyl-beta-D-glucosaminyl derivative + GDP-beta-L-fucose = a beta-D-galactosyl-(1-&gt;4)-[alpha-L-fucosyl-(1-&gt;3)]-N-acetyl-beta-D-glucosaminyl derivative + GDP + H(+)</text>
        <dbReference type="Rhea" id="RHEA:14257"/>
        <dbReference type="ChEBI" id="CHEBI:15378"/>
        <dbReference type="ChEBI" id="CHEBI:57273"/>
        <dbReference type="ChEBI" id="CHEBI:58189"/>
        <dbReference type="ChEBI" id="CHEBI:133507"/>
        <dbReference type="ChEBI" id="CHEBI:137941"/>
        <dbReference type="EC" id="2.4.1.152"/>
    </reaction>
    <physiologicalReaction direction="left-to-right" evidence="15">
        <dbReference type="Rhea" id="RHEA:14258"/>
    </physiologicalReaction>
</comment>
<dbReference type="Ensembl" id="ENSGWIT00000049520.1">
    <property type="protein sequence ID" value="ENSGWIP00000045728.1"/>
    <property type="gene ID" value="ENSGWIG00000022632.1"/>
</dbReference>
<dbReference type="GO" id="GO:0032580">
    <property type="term" value="C:Golgi cisterna membrane"/>
    <property type="evidence" value="ECO:0007669"/>
    <property type="project" value="UniProtKB-SubCell"/>
</dbReference>
<evidence type="ECO:0000256" key="7">
    <source>
        <dbReference type="ARBA" id="ARBA00022692"/>
    </source>
</evidence>
<evidence type="ECO:0000256" key="15">
    <source>
        <dbReference type="ARBA" id="ARBA00029329"/>
    </source>
</evidence>
<comment type="catalytic activity">
    <reaction evidence="18">
        <text>an N-acetyl-alpha-neuraminyl-(2-&gt;3)-beta-D-galactosyl-(1-&gt;4)-N-acetyl-beta-D-glucosaminyl derivative + GDP-beta-L-fucose = an alpha-Neu5Ac-(2-&gt;3)-beta-D-Gal-(1-&gt;4)-[alpha-L-Fuc-(1-&gt;3)]-beta-D-GlcNAc derivative + GDP + H(+)</text>
        <dbReference type="Rhea" id="RHEA:56076"/>
        <dbReference type="ChEBI" id="CHEBI:15378"/>
        <dbReference type="ChEBI" id="CHEBI:57273"/>
        <dbReference type="ChEBI" id="CHEBI:58189"/>
        <dbReference type="ChEBI" id="CHEBI:136545"/>
        <dbReference type="ChEBI" id="CHEBI:139509"/>
    </reaction>
    <physiologicalReaction direction="left-to-right" evidence="18">
        <dbReference type="Rhea" id="RHEA:56077"/>
    </physiologicalReaction>
</comment>
<evidence type="ECO:0000256" key="14">
    <source>
        <dbReference type="ARBA" id="ARBA00023198"/>
    </source>
</evidence>
<evidence type="ECO:0000256" key="5">
    <source>
        <dbReference type="ARBA" id="ARBA00022676"/>
    </source>
</evidence>
<keyword evidence="6 23" id="KW-0808">Transferase</keyword>
<evidence type="ECO:0000256" key="19">
    <source>
        <dbReference type="ARBA" id="ARBA00046186"/>
    </source>
</evidence>
<name>A0A8C5HL37_GOUWI</name>
<keyword evidence="9" id="KW-0735">Signal-anchor</keyword>
<evidence type="ECO:0000313" key="27">
    <source>
        <dbReference type="Proteomes" id="UP000694680"/>
    </source>
</evidence>
<evidence type="ECO:0000259" key="24">
    <source>
        <dbReference type="Pfam" id="PF00852"/>
    </source>
</evidence>
<dbReference type="PANTHER" id="PTHR11929">
    <property type="entry name" value="ALPHA- 1,3 -FUCOSYLTRANSFERASE"/>
    <property type="match status" value="1"/>
</dbReference>
<dbReference type="Pfam" id="PF00852">
    <property type="entry name" value="Glyco_transf_10"/>
    <property type="match status" value="1"/>
</dbReference>
<dbReference type="InterPro" id="IPR038577">
    <property type="entry name" value="GT10-like_C_sf"/>
</dbReference>
<dbReference type="GO" id="GO:0046922">
    <property type="term" value="F:peptide-O-fucosyltransferase activity"/>
    <property type="evidence" value="ECO:0007669"/>
    <property type="project" value="UniProtKB-EC"/>
</dbReference>
<feature type="domain" description="Fucosyltransferase N-terminal" evidence="25">
    <location>
        <begin position="70"/>
        <end position="175"/>
    </location>
</feature>
<keyword evidence="7 23" id="KW-0812">Transmembrane</keyword>
<dbReference type="GO" id="GO:0017083">
    <property type="term" value="F:4-galactosyl-N-acetylglucosaminide 3-alpha-L-fucosyltransferase activity"/>
    <property type="evidence" value="ECO:0007669"/>
    <property type="project" value="UniProtKB-EC"/>
</dbReference>
<dbReference type="InterPro" id="IPR001503">
    <property type="entry name" value="Glyco_trans_10"/>
</dbReference>
<evidence type="ECO:0000256" key="17">
    <source>
        <dbReference type="ARBA" id="ARBA00036234"/>
    </source>
</evidence>